<dbReference type="FunFam" id="3.30.70.580:FF:000001">
    <property type="entry name" value="tRNA pseudouridine synthase A"/>
    <property type="match status" value="1"/>
</dbReference>
<comment type="similarity">
    <text evidence="1 4 7">Belongs to the tRNA pseudouridine synthase TruA family.</text>
</comment>
<dbReference type="CDD" id="cd02570">
    <property type="entry name" value="PseudoU_synth_EcTruA"/>
    <property type="match status" value="1"/>
</dbReference>
<dbReference type="NCBIfam" id="TIGR00071">
    <property type="entry name" value="hisT_truA"/>
    <property type="match status" value="1"/>
</dbReference>
<evidence type="ECO:0000256" key="2">
    <source>
        <dbReference type="ARBA" id="ARBA00022694"/>
    </source>
</evidence>
<comment type="caution">
    <text evidence="4">Lacks conserved residue(s) required for the propagation of feature annotation.</text>
</comment>
<dbReference type="HAMAP" id="MF_00171">
    <property type="entry name" value="TruA"/>
    <property type="match status" value="1"/>
</dbReference>
<dbReference type="GO" id="GO:0160147">
    <property type="term" value="F:tRNA pseudouridine(38-40) synthase activity"/>
    <property type="evidence" value="ECO:0007669"/>
    <property type="project" value="UniProtKB-EC"/>
</dbReference>
<dbReference type="OrthoDB" id="9811823at2"/>
<protein>
    <recommendedName>
        <fullName evidence="4">tRNA pseudouridine synthase A</fullName>
        <ecNumber evidence="4">5.4.99.12</ecNumber>
    </recommendedName>
    <alternativeName>
        <fullName evidence="4">tRNA pseudouridine(38-40) synthase</fullName>
    </alternativeName>
    <alternativeName>
        <fullName evidence="4">tRNA pseudouridylate synthase I</fullName>
    </alternativeName>
    <alternativeName>
        <fullName evidence="4">tRNA-uridine isomerase I</fullName>
    </alternativeName>
</protein>
<dbReference type="KEGG" id="fwa:DCMF_22475"/>
<evidence type="ECO:0000313" key="10">
    <source>
        <dbReference type="Proteomes" id="UP000323521"/>
    </source>
</evidence>
<comment type="catalytic activity">
    <reaction evidence="4 7">
        <text>uridine(38/39/40) in tRNA = pseudouridine(38/39/40) in tRNA</text>
        <dbReference type="Rhea" id="RHEA:22376"/>
        <dbReference type="Rhea" id="RHEA-COMP:10085"/>
        <dbReference type="Rhea" id="RHEA-COMP:10087"/>
        <dbReference type="ChEBI" id="CHEBI:65314"/>
        <dbReference type="ChEBI" id="CHEBI:65315"/>
        <dbReference type="EC" id="5.4.99.12"/>
    </reaction>
</comment>
<feature type="domain" description="Pseudouridine synthase I TruA alpha/beta" evidence="8">
    <location>
        <begin position="150"/>
        <end position="247"/>
    </location>
</feature>
<dbReference type="EMBL" id="CP017634">
    <property type="protein sequence ID" value="ATW27144.1"/>
    <property type="molecule type" value="Genomic_DNA"/>
</dbReference>
<feature type="binding site" evidence="4 6">
    <location>
        <position position="113"/>
    </location>
    <ligand>
        <name>substrate</name>
    </ligand>
</feature>
<dbReference type="GO" id="GO:0003723">
    <property type="term" value="F:RNA binding"/>
    <property type="evidence" value="ECO:0007669"/>
    <property type="project" value="InterPro"/>
</dbReference>
<dbReference type="Gene3D" id="3.30.70.660">
    <property type="entry name" value="Pseudouridine synthase I, catalytic domain, C-terminal subdomain"/>
    <property type="match status" value="1"/>
</dbReference>
<sequence>MTRNIKLLIEYEGTNYVGWQKQPESHGKSIQGLLEDSLRTMVQHEVHLTAAGRTDAGVHAQGQVANFFTPSAIPAERFPPGLKGLLPADIVVKGAWEVPEQFHARYSALRKTYRYTIRTARAPSAFEWRYSLHLPIPLNVEAMKTGAGFFLGTHDFTSFCAKGSPAKKFIRTVHACRISSDQEHIYFEVTADGFLYNMVRIMVGTLVNVGRGRWAPEHVKTIIEAKNRNLAGPTAEPQGLMLCEVNY</sequence>
<evidence type="ECO:0000256" key="7">
    <source>
        <dbReference type="RuleBase" id="RU003792"/>
    </source>
</evidence>
<dbReference type="RefSeq" id="WP_148136492.1">
    <property type="nucleotide sequence ID" value="NZ_CP017634.1"/>
</dbReference>
<keyword evidence="10" id="KW-1185">Reference proteome</keyword>
<dbReference type="SUPFAM" id="SSF55120">
    <property type="entry name" value="Pseudouridine synthase"/>
    <property type="match status" value="1"/>
</dbReference>
<accession>A0A3G1KXD7</accession>
<dbReference type="PANTHER" id="PTHR11142">
    <property type="entry name" value="PSEUDOURIDYLATE SYNTHASE"/>
    <property type="match status" value="1"/>
</dbReference>
<organism evidence="9 10">
    <name type="scientific">Formimonas warabiya</name>
    <dbReference type="NCBI Taxonomy" id="1761012"/>
    <lineage>
        <taxon>Bacteria</taxon>
        <taxon>Bacillati</taxon>
        <taxon>Bacillota</taxon>
        <taxon>Clostridia</taxon>
        <taxon>Eubacteriales</taxon>
        <taxon>Peptococcaceae</taxon>
        <taxon>Candidatus Formimonas</taxon>
    </lineage>
</organism>
<evidence type="ECO:0000256" key="6">
    <source>
        <dbReference type="PIRSR" id="PIRSR001430-2"/>
    </source>
</evidence>
<evidence type="ECO:0000256" key="3">
    <source>
        <dbReference type="ARBA" id="ARBA00023235"/>
    </source>
</evidence>
<dbReference type="InterPro" id="IPR020094">
    <property type="entry name" value="TruA/RsuA/RluB/E/F_N"/>
</dbReference>
<feature type="active site" description="Nucleophile" evidence="4 5">
    <location>
        <position position="55"/>
    </location>
</feature>
<proteinExistence type="inferred from homology"/>
<comment type="subunit">
    <text evidence="4">Homodimer.</text>
</comment>
<dbReference type="Proteomes" id="UP000323521">
    <property type="component" value="Chromosome"/>
</dbReference>
<comment type="function">
    <text evidence="4">Formation of pseudouridine at positions 38, 39 and 40 in the anticodon stem and loop of transfer RNAs.</text>
</comment>
<evidence type="ECO:0000256" key="1">
    <source>
        <dbReference type="ARBA" id="ARBA00009375"/>
    </source>
</evidence>
<feature type="domain" description="Pseudouridine synthase I TruA alpha/beta" evidence="8">
    <location>
        <begin position="9"/>
        <end position="107"/>
    </location>
</feature>
<dbReference type="InterPro" id="IPR001406">
    <property type="entry name" value="PsdUridine_synth_TruA"/>
</dbReference>
<keyword evidence="2 4" id="KW-0819">tRNA processing</keyword>
<evidence type="ECO:0000256" key="4">
    <source>
        <dbReference type="HAMAP-Rule" id="MF_00171"/>
    </source>
</evidence>
<dbReference type="InterPro" id="IPR020103">
    <property type="entry name" value="PsdUridine_synth_cat_dom_sf"/>
</dbReference>
<reference evidence="9 10" key="1">
    <citation type="submission" date="2016-10" db="EMBL/GenBank/DDBJ databases">
        <title>Complete Genome Sequence of Peptococcaceae strain DCMF.</title>
        <authorList>
            <person name="Edwards R.J."/>
            <person name="Holland S.I."/>
            <person name="Deshpande N.P."/>
            <person name="Wong Y.K."/>
            <person name="Ertan H."/>
            <person name="Manefield M."/>
            <person name="Russell T.L."/>
            <person name="Lee M.J."/>
        </authorList>
    </citation>
    <scope>NUCLEOTIDE SEQUENCE [LARGE SCALE GENOMIC DNA]</scope>
    <source>
        <strain evidence="9 10">DCMF</strain>
    </source>
</reference>
<dbReference type="PANTHER" id="PTHR11142:SF0">
    <property type="entry name" value="TRNA PSEUDOURIDINE SYNTHASE-LIKE 1"/>
    <property type="match status" value="1"/>
</dbReference>
<name>A0A3G1KXD7_FORW1</name>
<keyword evidence="3 4" id="KW-0413">Isomerase</keyword>
<dbReference type="PIRSF" id="PIRSF001430">
    <property type="entry name" value="tRNA_psdUrid_synth"/>
    <property type="match status" value="1"/>
</dbReference>
<dbReference type="AlphaFoldDB" id="A0A3G1KXD7"/>
<evidence type="ECO:0000259" key="8">
    <source>
        <dbReference type="Pfam" id="PF01416"/>
    </source>
</evidence>
<dbReference type="InterPro" id="IPR020095">
    <property type="entry name" value="PsdUridine_synth_TruA_C"/>
</dbReference>
<dbReference type="EC" id="5.4.99.12" evidence="4"/>
<gene>
    <name evidence="4" type="primary">truA</name>
    <name evidence="9" type="ORF">DCMF_22475</name>
</gene>
<evidence type="ECO:0000313" key="9">
    <source>
        <dbReference type="EMBL" id="ATW27144.1"/>
    </source>
</evidence>
<dbReference type="Gene3D" id="3.30.70.580">
    <property type="entry name" value="Pseudouridine synthase I, catalytic domain, N-terminal subdomain"/>
    <property type="match status" value="1"/>
</dbReference>
<dbReference type="Pfam" id="PF01416">
    <property type="entry name" value="PseudoU_synth_1"/>
    <property type="match status" value="2"/>
</dbReference>
<evidence type="ECO:0000256" key="5">
    <source>
        <dbReference type="PIRSR" id="PIRSR001430-1"/>
    </source>
</evidence>
<dbReference type="GO" id="GO:0031119">
    <property type="term" value="P:tRNA pseudouridine synthesis"/>
    <property type="evidence" value="ECO:0007669"/>
    <property type="project" value="UniProtKB-UniRule"/>
</dbReference>
<dbReference type="InterPro" id="IPR020097">
    <property type="entry name" value="PsdUridine_synth_TruA_a/b_dom"/>
</dbReference>